<accession>A0A217EVS2</accession>
<evidence type="ECO:0000313" key="3">
    <source>
        <dbReference type="EMBL" id="ARB02434.1"/>
    </source>
</evidence>
<evidence type="ECO:0000256" key="1">
    <source>
        <dbReference type="SAM" id="MobiDB-lite"/>
    </source>
</evidence>
<dbReference type="NCBIfam" id="TIGR03021">
    <property type="entry name" value="pilP_fam"/>
    <property type="match status" value="1"/>
</dbReference>
<name>A0A217EVS2_ENTCL</name>
<dbReference type="EMBL" id="KY126370">
    <property type="protein sequence ID" value="ARB02434.1"/>
    <property type="molecule type" value="Genomic_DNA"/>
</dbReference>
<reference evidence="3" key="1">
    <citation type="submission" date="2016-11" db="EMBL/GenBank/DDBJ databases">
        <title>Evolution of class 1 integrons: mobilization and dispersal via food-borne bacteria.</title>
        <authorList>
            <person name="Ghaly T.M."/>
            <person name="Chow L."/>
            <person name="Asher A.J."/>
            <person name="Waldron L.S."/>
            <person name="Gillings M.R."/>
        </authorList>
    </citation>
    <scope>NUCLEOTIDE SEQUENCE</scope>
    <source>
        <strain evidence="3">MN201516</strain>
        <plasmid evidence="3">pOP-I</plasmid>
    </source>
</reference>
<dbReference type="AlphaFoldDB" id="A0A217EVS2"/>
<feature type="signal peptide" evidence="2">
    <location>
        <begin position="1"/>
        <end position="27"/>
    </location>
</feature>
<dbReference type="InterPro" id="IPR022753">
    <property type="entry name" value="T4SS_pilus_biogen_PilP"/>
</dbReference>
<proteinExistence type="predicted"/>
<feature type="chain" id="PRO_5012826724" evidence="2">
    <location>
        <begin position="28"/>
        <end position="171"/>
    </location>
</feature>
<evidence type="ECO:0000256" key="2">
    <source>
        <dbReference type="SAM" id="SignalP"/>
    </source>
</evidence>
<geneLocation type="plasmid" evidence="3">
    <name>pOP-I</name>
</geneLocation>
<gene>
    <name evidence="3" type="primary">pilP</name>
</gene>
<organism evidence="3">
    <name type="scientific">Enterobacter cloacae subsp. cloacae</name>
    <dbReference type="NCBI Taxonomy" id="336306"/>
    <lineage>
        <taxon>Bacteria</taxon>
        <taxon>Pseudomonadati</taxon>
        <taxon>Pseudomonadota</taxon>
        <taxon>Gammaproteobacteria</taxon>
        <taxon>Enterobacterales</taxon>
        <taxon>Enterobacteriaceae</taxon>
        <taxon>Enterobacter</taxon>
        <taxon>Enterobacter cloacae complex</taxon>
    </lineage>
</organism>
<feature type="region of interest" description="Disordered" evidence="1">
    <location>
        <begin position="72"/>
        <end position="104"/>
    </location>
</feature>
<keyword evidence="2" id="KW-0732">Signal</keyword>
<keyword evidence="3" id="KW-0614">Plasmid</keyword>
<sequence length="171" mass="18007">MRQQNNFLRQATIWLLLPVFSSLPALASQSTNQQVSLPDGNQAAGVTKGQLEQLHIRNIILQAEVQGAQLQRQLEENQSGGATSAPALPGAIVGDTSLPGQPARSVAVNNRPVVLEINGRDKNLRATLQLPSGQSLVVSPGNRIPGMESTVRSITLAGVTLSDGTLLAFGD</sequence>
<feature type="compositionally biased region" description="Polar residues" evidence="1">
    <location>
        <begin position="72"/>
        <end position="82"/>
    </location>
</feature>
<protein>
    <submittedName>
        <fullName evidence="3">Type IV pilus biogenesis protein PilP</fullName>
    </submittedName>
</protein>
<dbReference type="RefSeq" id="WP_172689565.1">
    <property type="nucleotide sequence ID" value="NZ_KY126370.1"/>
</dbReference>